<dbReference type="AlphaFoldDB" id="A0A7C8YW63"/>
<evidence type="ECO:0000313" key="1">
    <source>
        <dbReference type="EMBL" id="MBA4628077.1"/>
    </source>
</evidence>
<accession>A0A7C8YW63</accession>
<reference evidence="1" key="1">
    <citation type="journal article" date="2013" name="J. Plant Res.">
        <title>Effect of fungi and light on seed germination of three Opuntia species from semiarid lands of central Mexico.</title>
        <authorList>
            <person name="Delgado-Sanchez P."/>
            <person name="Jimenez-Bremont J.F."/>
            <person name="Guerrero-Gonzalez Mde L."/>
            <person name="Flores J."/>
        </authorList>
    </citation>
    <scope>NUCLEOTIDE SEQUENCE</scope>
    <source>
        <tissue evidence="1">Cladode</tissue>
    </source>
</reference>
<proteinExistence type="predicted"/>
<dbReference type="EMBL" id="GISG01064669">
    <property type="protein sequence ID" value="MBA4628077.1"/>
    <property type="molecule type" value="Transcribed_RNA"/>
</dbReference>
<dbReference type="InterPro" id="IPR032675">
    <property type="entry name" value="LRR_dom_sf"/>
</dbReference>
<dbReference type="Gene3D" id="3.80.10.10">
    <property type="entry name" value="Ribonuclease Inhibitor"/>
    <property type="match status" value="1"/>
</dbReference>
<dbReference type="SUPFAM" id="SSF52047">
    <property type="entry name" value="RNI-like"/>
    <property type="match status" value="1"/>
</dbReference>
<protein>
    <submittedName>
        <fullName evidence="1">Uncharacterized protein</fullName>
    </submittedName>
</protein>
<organism evidence="1">
    <name type="scientific">Opuntia streptacantha</name>
    <name type="common">Prickly pear cactus</name>
    <name type="synonym">Opuntia cardona</name>
    <dbReference type="NCBI Taxonomy" id="393608"/>
    <lineage>
        <taxon>Eukaryota</taxon>
        <taxon>Viridiplantae</taxon>
        <taxon>Streptophyta</taxon>
        <taxon>Embryophyta</taxon>
        <taxon>Tracheophyta</taxon>
        <taxon>Spermatophyta</taxon>
        <taxon>Magnoliopsida</taxon>
        <taxon>eudicotyledons</taxon>
        <taxon>Gunneridae</taxon>
        <taxon>Pentapetalae</taxon>
        <taxon>Caryophyllales</taxon>
        <taxon>Cactineae</taxon>
        <taxon>Cactaceae</taxon>
        <taxon>Opuntioideae</taxon>
        <taxon>Opuntia</taxon>
    </lineage>
</organism>
<sequence length="107" mass="11394">MVGCVSVDAAGLLSLSNGCPSLKVVDMSRCDGITFAGLCSLIKGHPKLLQLNACHCMVTLTSAVLDALKTLKFLNVVRVDGARVCHSTFKTISTNRYLEGLAVLEHM</sequence>
<name>A0A7C8YW63_OPUST</name>
<reference evidence="1" key="2">
    <citation type="submission" date="2020-07" db="EMBL/GenBank/DDBJ databases">
        <authorList>
            <person name="Vera ALvarez R."/>
            <person name="Arias-Moreno D.M."/>
            <person name="Jimenez-Jacinto V."/>
            <person name="Jimenez-Bremont J.F."/>
            <person name="Swaminathan K."/>
            <person name="Moose S.P."/>
            <person name="Guerrero-Gonzalez M.L."/>
            <person name="Marino-Ramirez L."/>
            <person name="Landsman D."/>
            <person name="Rodriguez-Kessler M."/>
            <person name="Delgado-Sanchez P."/>
        </authorList>
    </citation>
    <scope>NUCLEOTIDE SEQUENCE</scope>
    <source>
        <tissue evidence="1">Cladode</tissue>
    </source>
</reference>